<evidence type="ECO:0000256" key="1">
    <source>
        <dbReference type="SAM" id="SignalP"/>
    </source>
</evidence>
<evidence type="ECO:0000313" key="2">
    <source>
        <dbReference type="EMBL" id="TFC07538.1"/>
    </source>
</evidence>
<dbReference type="Gene3D" id="3.30.505.20">
    <property type="match status" value="1"/>
</dbReference>
<comment type="caution">
    <text evidence="2">The sequence shown here is derived from an EMBL/GenBank/DDBJ whole genome shotgun (WGS) entry which is preliminary data.</text>
</comment>
<dbReference type="AlphaFoldDB" id="A0A4R8WHG6"/>
<keyword evidence="1" id="KW-0732">Signal</keyword>
<feature type="signal peptide" evidence="1">
    <location>
        <begin position="1"/>
        <end position="29"/>
    </location>
</feature>
<dbReference type="Proteomes" id="UP000297643">
    <property type="component" value="Unassembled WGS sequence"/>
</dbReference>
<dbReference type="EMBL" id="SOFM01000007">
    <property type="protein sequence ID" value="TFC07538.1"/>
    <property type="molecule type" value="Genomic_DNA"/>
</dbReference>
<organism evidence="2 3">
    <name type="scientific">Cryobacterium mannosilyticum</name>
    <dbReference type="NCBI Taxonomy" id="1259190"/>
    <lineage>
        <taxon>Bacteria</taxon>
        <taxon>Bacillati</taxon>
        <taxon>Actinomycetota</taxon>
        <taxon>Actinomycetes</taxon>
        <taxon>Micrococcales</taxon>
        <taxon>Microbacteriaceae</taxon>
        <taxon>Cryobacterium</taxon>
    </lineage>
</organism>
<name>A0A4R8WHG6_9MICO</name>
<sequence length="106" mass="10504">MKTTHKAAVAGLATLAGLGVVGGLPAANAADTGHSESDTAITGAALVQASAAALAETGQGRVTETEVGDEESYYEVEVTFADGTEVDVQLDRAFQVVPALKGGAEG</sequence>
<reference evidence="2 3" key="1">
    <citation type="submission" date="2019-03" db="EMBL/GenBank/DDBJ databases">
        <title>Genomics of glacier-inhabiting Cryobacterium strains.</title>
        <authorList>
            <person name="Liu Q."/>
            <person name="Xin Y.-H."/>
        </authorList>
    </citation>
    <scope>NUCLEOTIDE SEQUENCE [LARGE SCALE GENOMIC DNA]</scope>
    <source>
        <strain evidence="2 3">RHLT2-21</strain>
    </source>
</reference>
<gene>
    <name evidence="2" type="ORF">E3O32_02470</name>
</gene>
<feature type="chain" id="PRO_5020387774" evidence="1">
    <location>
        <begin position="30"/>
        <end position="106"/>
    </location>
</feature>
<keyword evidence="3" id="KW-1185">Reference proteome</keyword>
<proteinExistence type="predicted"/>
<protein>
    <submittedName>
        <fullName evidence="2">Uncharacterized protein</fullName>
    </submittedName>
</protein>
<evidence type="ECO:0000313" key="3">
    <source>
        <dbReference type="Proteomes" id="UP000297643"/>
    </source>
</evidence>
<accession>A0A4R8WHG6</accession>